<comment type="caution">
    <text evidence="6">Lacks conserved residue(s) required for the propagation of feature annotation.</text>
</comment>
<keyword evidence="1 6" id="KW-0547">Nucleotide-binding</keyword>
<dbReference type="NCBIfam" id="TIGR00196">
    <property type="entry name" value="yjeF_cterm"/>
    <property type="match status" value="1"/>
</dbReference>
<comment type="caution">
    <text evidence="8">The sequence shown here is derived from an EMBL/GenBank/DDBJ whole genome shotgun (WGS) entry which is preliminary data.</text>
</comment>
<dbReference type="HAMAP" id="MF_01965">
    <property type="entry name" value="NADHX_dehydratase"/>
    <property type="match status" value="1"/>
</dbReference>
<gene>
    <name evidence="6" type="primary">nnrD</name>
    <name evidence="8" type="ORF">ACFOX0_26740</name>
</gene>
<dbReference type="PROSITE" id="PS51383">
    <property type="entry name" value="YJEF_C_3"/>
    <property type="match status" value="1"/>
</dbReference>
<dbReference type="SUPFAM" id="SSF53613">
    <property type="entry name" value="Ribokinase-like"/>
    <property type="match status" value="1"/>
</dbReference>
<feature type="binding site" evidence="6">
    <location>
        <position position="230"/>
    </location>
    <ligand>
        <name>(6S)-NADPHX</name>
        <dbReference type="ChEBI" id="CHEBI:64076"/>
    </ligand>
</feature>
<comment type="similarity">
    <text evidence="6">Belongs to the NnrD/CARKD family.</text>
</comment>
<keyword evidence="2 6" id="KW-0067">ATP-binding</keyword>
<evidence type="ECO:0000256" key="3">
    <source>
        <dbReference type="ARBA" id="ARBA00022857"/>
    </source>
</evidence>
<sequence length="289" mass="29324">MPSQSDPTVITPGLLRDWAMPVPEGGKSARGTVLVVGGSRFVPGAVLLAGLAALRAGAGVLQLASAESSAAALSIEVPEALVVGLPETGDGAVAGDIGDRLTDLAGAADAIAIGPGLTDIEQTRALLRRTLAVAGDRTALVLDAYALGALSHEPELLADRKLPAVLTPNMTEAEHLLGHEPGDDVAAAAVELADRYGCVVALRSHVAAPDGRIWRDESGDTGLATSGSGDVLAGILAGLLSRGAEPAQAACWAAYAHAASGQRLVPRFGRLGFLARELLDEVPRVLAQI</sequence>
<comment type="catalytic activity">
    <reaction evidence="6">
        <text>(6S)-NADHX + ADP = AMP + phosphate + NADH + H(+)</text>
        <dbReference type="Rhea" id="RHEA:32223"/>
        <dbReference type="ChEBI" id="CHEBI:15378"/>
        <dbReference type="ChEBI" id="CHEBI:43474"/>
        <dbReference type="ChEBI" id="CHEBI:57945"/>
        <dbReference type="ChEBI" id="CHEBI:64074"/>
        <dbReference type="ChEBI" id="CHEBI:456215"/>
        <dbReference type="ChEBI" id="CHEBI:456216"/>
        <dbReference type="EC" id="4.2.1.136"/>
    </reaction>
</comment>
<evidence type="ECO:0000256" key="1">
    <source>
        <dbReference type="ARBA" id="ARBA00022741"/>
    </source>
</evidence>
<name>A0ABV8KUH1_9ACTN</name>
<dbReference type="RefSeq" id="WP_377550951.1">
    <property type="nucleotide sequence ID" value="NZ_JBHSBN010000025.1"/>
</dbReference>
<comment type="function">
    <text evidence="6">Catalyzes the dehydration of the S-form of NAD(P)HX at the expense of ADP, which is converted to AMP. Together with NAD(P)HX epimerase, which catalyzes the epimerization of the S- and R-forms, the enzyme allows the repair of both epimers of NAD(P)HX, a damaged form of NAD(P)H that is a result of enzymatic or heat-dependent hydration.</text>
</comment>
<comment type="cofactor">
    <cofactor evidence="6">
        <name>Mg(2+)</name>
        <dbReference type="ChEBI" id="CHEBI:18420"/>
    </cofactor>
</comment>
<dbReference type="Pfam" id="PF01256">
    <property type="entry name" value="Carb_kinase"/>
    <property type="match status" value="1"/>
</dbReference>
<keyword evidence="9" id="KW-1185">Reference proteome</keyword>
<keyword evidence="5 6" id="KW-0456">Lyase</keyword>
<keyword evidence="3 6" id="KW-0521">NADP</keyword>
<protein>
    <recommendedName>
        <fullName evidence="6">ADP-dependent (S)-NAD(P)H-hydrate dehydratase</fullName>
        <ecNumber evidence="6">4.2.1.136</ecNumber>
    </recommendedName>
    <alternativeName>
        <fullName evidence="6">ADP-dependent NAD(P)HX dehydratase</fullName>
    </alternativeName>
</protein>
<feature type="binding site" evidence="6">
    <location>
        <position position="45"/>
    </location>
    <ligand>
        <name>(6S)-NADPHX</name>
        <dbReference type="ChEBI" id="CHEBI:64076"/>
    </ligand>
</feature>
<evidence type="ECO:0000256" key="2">
    <source>
        <dbReference type="ARBA" id="ARBA00022840"/>
    </source>
</evidence>
<reference evidence="9" key="1">
    <citation type="journal article" date="2019" name="Int. J. Syst. Evol. Microbiol.">
        <title>The Global Catalogue of Microorganisms (GCM) 10K type strain sequencing project: providing services to taxonomists for standard genome sequencing and annotation.</title>
        <authorList>
            <consortium name="The Broad Institute Genomics Platform"/>
            <consortium name="The Broad Institute Genome Sequencing Center for Infectious Disease"/>
            <person name="Wu L."/>
            <person name="Ma J."/>
        </authorList>
    </citation>
    <scope>NUCLEOTIDE SEQUENCE [LARGE SCALE GENOMIC DNA]</scope>
    <source>
        <strain evidence="9">2902at01</strain>
    </source>
</reference>
<evidence type="ECO:0000259" key="7">
    <source>
        <dbReference type="PROSITE" id="PS51383"/>
    </source>
</evidence>
<feature type="binding site" evidence="6">
    <location>
        <position position="116"/>
    </location>
    <ligand>
        <name>(6S)-NADPHX</name>
        <dbReference type="ChEBI" id="CHEBI:64076"/>
    </ligand>
</feature>
<evidence type="ECO:0000256" key="4">
    <source>
        <dbReference type="ARBA" id="ARBA00023027"/>
    </source>
</evidence>
<proteinExistence type="inferred from homology"/>
<organism evidence="8 9">
    <name type="scientific">Micromonospora zhanjiangensis</name>
    <dbReference type="NCBI Taxonomy" id="1522057"/>
    <lineage>
        <taxon>Bacteria</taxon>
        <taxon>Bacillati</taxon>
        <taxon>Actinomycetota</taxon>
        <taxon>Actinomycetes</taxon>
        <taxon>Micromonosporales</taxon>
        <taxon>Micromonosporaceae</taxon>
        <taxon>Micromonospora</taxon>
    </lineage>
</organism>
<dbReference type="EC" id="4.2.1.136" evidence="6"/>
<feature type="domain" description="YjeF C-terminal" evidence="7">
    <location>
        <begin position="10"/>
        <end position="289"/>
    </location>
</feature>
<dbReference type="PANTHER" id="PTHR12592">
    <property type="entry name" value="ATP-DEPENDENT (S)-NAD(P)H-HYDRATE DEHYDRATASE FAMILY MEMBER"/>
    <property type="match status" value="1"/>
</dbReference>
<dbReference type="Gene3D" id="3.40.1190.20">
    <property type="match status" value="1"/>
</dbReference>
<evidence type="ECO:0000256" key="6">
    <source>
        <dbReference type="HAMAP-Rule" id="MF_01965"/>
    </source>
</evidence>
<evidence type="ECO:0000256" key="5">
    <source>
        <dbReference type="ARBA" id="ARBA00023239"/>
    </source>
</evidence>
<comment type="catalytic activity">
    <reaction evidence="6">
        <text>(6S)-NADPHX + ADP = AMP + phosphate + NADPH + H(+)</text>
        <dbReference type="Rhea" id="RHEA:32235"/>
        <dbReference type="ChEBI" id="CHEBI:15378"/>
        <dbReference type="ChEBI" id="CHEBI:43474"/>
        <dbReference type="ChEBI" id="CHEBI:57783"/>
        <dbReference type="ChEBI" id="CHEBI:64076"/>
        <dbReference type="ChEBI" id="CHEBI:456215"/>
        <dbReference type="ChEBI" id="CHEBI:456216"/>
        <dbReference type="EC" id="4.2.1.136"/>
    </reaction>
</comment>
<evidence type="ECO:0000313" key="9">
    <source>
        <dbReference type="Proteomes" id="UP001595868"/>
    </source>
</evidence>
<keyword evidence="4 6" id="KW-0520">NAD</keyword>
<dbReference type="InterPro" id="IPR000631">
    <property type="entry name" value="CARKD"/>
</dbReference>
<feature type="binding site" evidence="6">
    <location>
        <position position="229"/>
    </location>
    <ligand>
        <name>AMP</name>
        <dbReference type="ChEBI" id="CHEBI:456215"/>
    </ligand>
</feature>
<dbReference type="InterPro" id="IPR029056">
    <property type="entry name" value="Ribokinase-like"/>
</dbReference>
<dbReference type="Proteomes" id="UP001595868">
    <property type="component" value="Unassembled WGS sequence"/>
</dbReference>
<evidence type="ECO:0000313" key="8">
    <source>
        <dbReference type="EMBL" id="MFC4109517.1"/>
    </source>
</evidence>
<dbReference type="EMBL" id="JBHSBN010000025">
    <property type="protein sequence ID" value="MFC4109517.1"/>
    <property type="molecule type" value="Genomic_DNA"/>
</dbReference>
<comment type="subunit">
    <text evidence="6">Homotetramer.</text>
</comment>
<dbReference type="PANTHER" id="PTHR12592:SF0">
    <property type="entry name" value="ATP-DEPENDENT (S)-NAD(P)H-HYDRATE DEHYDRATASE"/>
    <property type="match status" value="1"/>
</dbReference>
<accession>A0ABV8KUH1</accession>